<evidence type="ECO:0000256" key="3">
    <source>
        <dbReference type="ARBA" id="ARBA00022490"/>
    </source>
</evidence>
<gene>
    <name evidence="11" type="ORF">HZH66_014781</name>
</gene>
<keyword evidence="4" id="KW-0132">Cell division</keyword>
<dbReference type="GO" id="GO:0051301">
    <property type="term" value="P:cell division"/>
    <property type="evidence" value="ECO:0007669"/>
    <property type="project" value="UniProtKB-KW"/>
</dbReference>
<comment type="caution">
    <text evidence="11">The sequence shown here is derived from an EMBL/GenBank/DDBJ whole genome shotgun (WGS) entry which is preliminary data.</text>
</comment>
<proteinExistence type="inferred from homology"/>
<feature type="domain" description="HAUS augmin-like complex subunit 3 N-terminal" evidence="10">
    <location>
        <begin position="36"/>
        <end position="280"/>
    </location>
</feature>
<evidence type="ECO:0000259" key="10">
    <source>
        <dbReference type="Pfam" id="PF14932"/>
    </source>
</evidence>
<accession>A0A834MND4</accession>
<sequence>MSVSGKILHKKIEYLRPDLSTSITSDIFDKICDISTAQPFLEWFCDNVSRANVLSKEELYLKNKLQHTEEWLSGKELDRALEEFTHDNPELLKLIDFEDEDIDETFSEFEMLKDLYKMDEDYVELLKNNILNLKELEFTLEDEIEQEENHFEKEQIELLKAFNDCNVILEKFDEQNRSFFKETEQLLNVYTDAVENKGIPILWIQMPIDLFIKQIKLYNDYLDILIKRQFSLDNQEIEQQHDSDYETLMNDSKEKQIYKQTQELATCKLKLTNSTLKEVYAKMHEASCRAMMEYAQFIWNDGNLKIPEQTHLLDEILELTRRRNFLEENITLLRERQLTEAIEQYVETAIIQVLQQAARARLKRRKIRFGKLKSVLSFTREHGHAHSDLLCILMDMQFHSLKEISEFIGDARHYLATEYSLSSSRCEIMQQQQEEYNALQRSVINQNIFNELFISMMSINDISPDALNHALVKYNDLIANNKEKKQVVLDTYMNDQINKILLLEKEVLNSYDKEINNGITKSFIPLSYNLNVQYKNTSDQLENIKTNLTTVRNILKEKMRNNNSLVREKEILWQRFLADPDTLKKHYEETKRMADRSHFGRDS</sequence>
<comment type="subcellular location">
    <subcellularLocation>
        <location evidence="1">Cytoplasm</location>
        <location evidence="1">Cytoskeleton</location>
        <location evidence="1">Spindle</location>
    </subcellularLocation>
</comment>
<evidence type="ECO:0000256" key="2">
    <source>
        <dbReference type="ARBA" id="ARBA00009645"/>
    </source>
</evidence>
<dbReference type="EMBL" id="JACSEA010000023">
    <property type="protein sequence ID" value="KAF7379410.1"/>
    <property type="molecule type" value="Genomic_DNA"/>
</dbReference>
<dbReference type="GO" id="GO:0005819">
    <property type="term" value="C:spindle"/>
    <property type="evidence" value="ECO:0007669"/>
    <property type="project" value="UniProtKB-SubCell"/>
</dbReference>
<keyword evidence="7" id="KW-0175">Coiled coil</keyword>
<evidence type="ECO:0000256" key="4">
    <source>
        <dbReference type="ARBA" id="ARBA00022618"/>
    </source>
</evidence>
<keyword evidence="12" id="KW-1185">Reference proteome</keyword>
<name>A0A834MND4_VESVU</name>
<dbReference type="AlphaFoldDB" id="A0A834MND4"/>
<evidence type="ECO:0000256" key="6">
    <source>
        <dbReference type="ARBA" id="ARBA00022776"/>
    </source>
</evidence>
<dbReference type="InterPro" id="IPR032733">
    <property type="entry name" value="HAUS3_N"/>
</dbReference>
<evidence type="ECO:0000256" key="8">
    <source>
        <dbReference type="ARBA" id="ARBA00023212"/>
    </source>
</evidence>
<keyword evidence="8" id="KW-0206">Cytoskeleton</keyword>
<dbReference type="Pfam" id="PF14932">
    <property type="entry name" value="HAUS-augmin3"/>
    <property type="match status" value="1"/>
</dbReference>
<evidence type="ECO:0000313" key="11">
    <source>
        <dbReference type="EMBL" id="KAF7379410.1"/>
    </source>
</evidence>
<evidence type="ECO:0000313" key="12">
    <source>
        <dbReference type="Proteomes" id="UP000614350"/>
    </source>
</evidence>
<comment type="similarity">
    <text evidence="2">Belongs to the HAUS3 family.</text>
</comment>
<protein>
    <recommendedName>
        <fullName evidence="10">HAUS augmin-like complex subunit 3 N-terminal domain-containing protein</fullName>
    </recommendedName>
</protein>
<evidence type="ECO:0000256" key="1">
    <source>
        <dbReference type="ARBA" id="ARBA00004186"/>
    </source>
</evidence>
<keyword evidence="5" id="KW-0493">Microtubule</keyword>
<organism evidence="11 12">
    <name type="scientific">Vespula vulgaris</name>
    <name type="common">Yellow jacket</name>
    <name type="synonym">Wasp</name>
    <dbReference type="NCBI Taxonomy" id="7454"/>
    <lineage>
        <taxon>Eukaryota</taxon>
        <taxon>Metazoa</taxon>
        <taxon>Ecdysozoa</taxon>
        <taxon>Arthropoda</taxon>
        <taxon>Hexapoda</taxon>
        <taxon>Insecta</taxon>
        <taxon>Pterygota</taxon>
        <taxon>Neoptera</taxon>
        <taxon>Endopterygota</taxon>
        <taxon>Hymenoptera</taxon>
        <taxon>Apocrita</taxon>
        <taxon>Aculeata</taxon>
        <taxon>Vespoidea</taxon>
        <taxon>Vespidae</taxon>
        <taxon>Vespinae</taxon>
        <taxon>Vespula</taxon>
    </lineage>
</organism>
<evidence type="ECO:0000256" key="7">
    <source>
        <dbReference type="ARBA" id="ARBA00023054"/>
    </source>
</evidence>
<keyword evidence="6" id="KW-0498">Mitosis</keyword>
<keyword evidence="3" id="KW-0963">Cytoplasm</keyword>
<evidence type="ECO:0000256" key="5">
    <source>
        <dbReference type="ARBA" id="ARBA00022701"/>
    </source>
</evidence>
<dbReference type="GO" id="GO:0005874">
    <property type="term" value="C:microtubule"/>
    <property type="evidence" value="ECO:0007669"/>
    <property type="project" value="UniProtKB-KW"/>
</dbReference>
<reference evidence="11" key="1">
    <citation type="journal article" date="2020" name="G3 (Bethesda)">
        <title>High-Quality Assemblies for Three Invasive Social Wasps from the &lt;i&gt;Vespula&lt;/i&gt; Genus.</title>
        <authorList>
            <person name="Harrop T.W.R."/>
            <person name="Guhlin J."/>
            <person name="McLaughlin G.M."/>
            <person name="Permina E."/>
            <person name="Stockwell P."/>
            <person name="Gilligan J."/>
            <person name="Le Lec M.F."/>
            <person name="Gruber M.A.M."/>
            <person name="Quinn O."/>
            <person name="Lovegrove M."/>
            <person name="Duncan E.J."/>
            <person name="Remnant E.J."/>
            <person name="Van Eeckhoven J."/>
            <person name="Graham B."/>
            <person name="Knapp R.A."/>
            <person name="Langford K.W."/>
            <person name="Kronenberg Z."/>
            <person name="Press M.O."/>
            <person name="Eacker S.M."/>
            <person name="Wilson-Rankin E.E."/>
            <person name="Purcell J."/>
            <person name="Lester P.J."/>
            <person name="Dearden P.K."/>
        </authorList>
    </citation>
    <scope>NUCLEOTIDE SEQUENCE</scope>
    <source>
        <strain evidence="11">Marl-1</strain>
    </source>
</reference>
<keyword evidence="9" id="KW-0131">Cell cycle</keyword>
<dbReference type="Proteomes" id="UP000614350">
    <property type="component" value="Unassembled WGS sequence"/>
</dbReference>
<evidence type="ECO:0000256" key="9">
    <source>
        <dbReference type="ARBA" id="ARBA00023306"/>
    </source>
</evidence>